<feature type="region of interest" description="Disordered" evidence="4">
    <location>
        <begin position="75"/>
        <end position="103"/>
    </location>
</feature>
<dbReference type="PROSITE" id="PS50222">
    <property type="entry name" value="EF_HAND_2"/>
    <property type="match status" value="1"/>
</dbReference>
<dbReference type="Pfam" id="PF13499">
    <property type="entry name" value="EF-hand_7"/>
    <property type="match status" value="1"/>
</dbReference>
<gene>
    <name evidence="6" type="ORF">QTO34_010185</name>
</gene>
<dbReference type="InterPro" id="IPR018247">
    <property type="entry name" value="EF_Hand_1_Ca_BS"/>
</dbReference>
<keyword evidence="2" id="KW-0677">Repeat</keyword>
<comment type="caution">
    <text evidence="6">The sequence shown here is derived from an EMBL/GenBank/DDBJ whole genome shotgun (WGS) entry which is preliminary data.</text>
</comment>
<evidence type="ECO:0000313" key="6">
    <source>
        <dbReference type="EMBL" id="KAK1330001.1"/>
    </source>
</evidence>
<keyword evidence="1" id="KW-0479">Metal-binding</keyword>
<dbReference type="GO" id="GO:0005509">
    <property type="term" value="F:calcium ion binding"/>
    <property type="evidence" value="ECO:0007669"/>
    <property type="project" value="InterPro"/>
</dbReference>
<accession>A0AA40LE04</accession>
<keyword evidence="3" id="KW-0106">Calcium</keyword>
<feature type="compositionally biased region" description="Basic and acidic residues" evidence="4">
    <location>
        <begin position="93"/>
        <end position="103"/>
    </location>
</feature>
<evidence type="ECO:0000256" key="4">
    <source>
        <dbReference type="SAM" id="MobiDB-lite"/>
    </source>
</evidence>
<evidence type="ECO:0000313" key="7">
    <source>
        <dbReference type="Proteomes" id="UP001177744"/>
    </source>
</evidence>
<dbReference type="GO" id="GO:0005737">
    <property type="term" value="C:cytoplasm"/>
    <property type="evidence" value="ECO:0007669"/>
    <property type="project" value="TreeGrafter"/>
</dbReference>
<dbReference type="SUPFAM" id="SSF47473">
    <property type="entry name" value="EF-hand"/>
    <property type="match status" value="1"/>
</dbReference>
<dbReference type="GO" id="GO:0005246">
    <property type="term" value="F:calcium channel regulator activity"/>
    <property type="evidence" value="ECO:0007669"/>
    <property type="project" value="TreeGrafter"/>
</dbReference>
<sequence length="103" mass="10937">MWLVSRGLPTTGLEQHGYFDTNGDGAITLGELRQAMQRLLGEELSPRELAEVVQEADVNGDGTLDFEGDAASARTLCGSPSAAPPRSSPSFRKSVEKISSGED</sequence>
<name>A0AA40LE04_CNENI</name>
<dbReference type="Gene3D" id="1.10.238.10">
    <property type="entry name" value="EF-hand"/>
    <property type="match status" value="1"/>
</dbReference>
<dbReference type="InterPro" id="IPR011992">
    <property type="entry name" value="EF-hand-dom_pair"/>
</dbReference>
<evidence type="ECO:0000256" key="2">
    <source>
        <dbReference type="ARBA" id="ARBA00022737"/>
    </source>
</evidence>
<dbReference type="Proteomes" id="UP001177744">
    <property type="component" value="Unassembled WGS sequence"/>
</dbReference>
<evidence type="ECO:0000256" key="1">
    <source>
        <dbReference type="ARBA" id="ARBA00022723"/>
    </source>
</evidence>
<organism evidence="6 7">
    <name type="scientific">Cnephaeus nilssonii</name>
    <name type="common">Northern bat</name>
    <name type="synonym">Eptesicus nilssonii</name>
    <dbReference type="NCBI Taxonomy" id="3371016"/>
    <lineage>
        <taxon>Eukaryota</taxon>
        <taxon>Metazoa</taxon>
        <taxon>Chordata</taxon>
        <taxon>Craniata</taxon>
        <taxon>Vertebrata</taxon>
        <taxon>Euteleostomi</taxon>
        <taxon>Mammalia</taxon>
        <taxon>Eutheria</taxon>
        <taxon>Laurasiatheria</taxon>
        <taxon>Chiroptera</taxon>
        <taxon>Yangochiroptera</taxon>
        <taxon>Vespertilionidae</taxon>
        <taxon>Cnephaeus</taxon>
    </lineage>
</organism>
<proteinExistence type="predicted"/>
<keyword evidence="7" id="KW-1185">Reference proteome</keyword>
<dbReference type="AlphaFoldDB" id="A0AA40LE04"/>
<dbReference type="EMBL" id="JAULJE010000021">
    <property type="protein sequence ID" value="KAK1330001.1"/>
    <property type="molecule type" value="Genomic_DNA"/>
</dbReference>
<evidence type="ECO:0000259" key="5">
    <source>
        <dbReference type="PROSITE" id="PS50222"/>
    </source>
</evidence>
<feature type="domain" description="EF-hand" evidence="5">
    <location>
        <begin position="19"/>
        <end position="42"/>
    </location>
</feature>
<dbReference type="PANTHER" id="PTHR45917:SF3">
    <property type="entry name" value="CALCIUM-BINDING PROTEIN 5"/>
    <property type="match status" value="1"/>
</dbReference>
<dbReference type="InterPro" id="IPR043582">
    <property type="entry name" value="CaBP1/2/4/5"/>
</dbReference>
<dbReference type="PROSITE" id="PS00018">
    <property type="entry name" value="EF_HAND_1"/>
    <property type="match status" value="1"/>
</dbReference>
<dbReference type="CDD" id="cd00051">
    <property type="entry name" value="EFh"/>
    <property type="match status" value="1"/>
</dbReference>
<dbReference type="InterPro" id="IPR002048">
    <property type="entry name" value="EF_hand_dom"/>
</dbReference>
<dbReference type="PANTHER" id="PTHR45917">
    <property type="entry name" value="CALCIUM-BINDING PROTEIN 1-RELATED"/>
    <property type="match status" value="1"/>
</dbReference>
<reference evidence="6" key="1">
    <citation type="submission" date="2023-06" db="EMBL/GenBank/DDBJ databases">
        <title>Reference genome for the Northern bat (Eptesicus nilssonii), a most northern bat species.</title>
        <authorList>
            <person name="Laine V.N."/>
            <person name="Pulliainen A.T."/>
            <person name="Lilley T.M."/>
        </authorList>
    </citation>
    <scope>NUCLEOTIDE SEQUENCE</scope>
    <source>
        <strain evidence="6">BLF_Eptnil</strain>
        <tissue evidence="6">Kidney</tissue>
    </source>
</reference>
<evidence type="ECO:0000256" key="3">
    <source>
        <dbReference type="ARBA" id="ARBA00022837"/>
    </source>
</evidence>
<protein>
    <recommendedName>
        <fullName evidence="5">EF-hand domain-containing protein</fullName>
    </recommendedName>
</protein>